<dbReference type="EMBL" id="JANPWB010000010">
    <property type="protein sequence ID" value="KAJ1144332.1"/>
    <property type="molecule type" value="Genomic_DNA"/>
</dbReference>
<comment type="caution">
    <text evidence="2">The sequence shown here is derived from an EMBL/GenBank/DDBJ whole genome shotgun (WGS) entry which is preliminary data.</text>
</comment>
<feature type="compositionally biased region" description="Polar residues" evidence="1">
    <location>
        <begin position="14"/>
        <end position="23"/>
    </location>
</feature>
<sequence>MESLPGSARAQGQGRRSQPSAKVTETGPVGEMSLNAAPVIEEYDTILTDHTGPADSHRGVSPAFGTGYRLEMRVTSRGNGR</sequence>
<proteinExistence type="predicted"/>
<accession>A0AAV7QY21</accession>
<keyword evidence="3" id="KW-1185">Reference proteome</keyword>
<reference evidence="2" key="1">
    <citation type="journal article" date="2022" name="bioRxiv">
        <title>Sequencing and chromosome-scale assembly of the giantPleurodeles waltlgenome.</title>
        <authorList>
            <person name="Brown T."/>
            <person name="Elewa A."/>
            <person name="Iarovenko S."/>
            <person name="Subramanian E."/>
            <person name="Araus A.J."/>
            <person name="Petzold A."/>
            <person name="Susuki M."/>
            <person name="Suzuki K.-i.T."/>
            <person name="Hayashi T."/>
            <person name="Toyoda A."/>
            <person name="Oliveira C."/>
            <person name="Osipova E."/>
            <person name="Leigh N.D."/>
            <person name="Simon A."/>
            <person name="Yun M.H."/>
        </authorList>
    </citation>
    <scope>NUCLEOTIDE SEQUENCE</scope>
    <source>
        <strain evidence="2">20211129_DDA</strain>
        <tissue evidence="2">Liver</tissue>
    </source>
</reference>
<gene>
    <name evidence="2" type="ORF">NDU88_010632</name>
</gene>
<feature type="region of interest" description="Disordered" evidence="1">
    <location>
        <begin position="1"/>
        <end position="34"/>
    </location>
</feature>
<protein>
    <submittedName>
        <fullName evidence="2">Uncharacterized protein</fullName>
    </submittedName>
</protein>
<evidence type="ECO:0000313" key="2">
    <source>
        <dbReference type="EMBL" id="KAJ1144332.1"/>
    </source>
</evidence>
<dbReference type="AlphaFoldDB" id="A0AAV7QY21"/>
<dbReference type="Proteomes" id="UP001066276">
    <property type="component" value="Chromosome 6"/>
</dbReference>
<evidence type="ECO:0000313" key="3">
    <source>
        <dbReference type="Proteomes" id="UP001066276"/>
    </source>
</evidence>
<name>A0AAV7QY21_PLEWA</name>
<evidence type="ECO:0000256" key="1">
    <source>
        <dbReference type="SAM" id="MobiDB-lite"/>
    </source>
</evidence>
<organism evidence="2 3">
    <name type="scientific">Pleurodeles waltl</name>
    <name type="common">Iberian ribbed newt</name>
    <dbReference type="NCBI Taxonomy" id="8319"/>
    <lineage>
        <taxon>Eukaryota</taxon>
        <taxon>Metazoa</taxon>
        <taxon>Chordata</taxon>
        <taxon>Craniata</taxon>
        <taxon>Vertebrata</taxon>
        <taxon>Euteleostomi</taxon>
        <taxon>Amphibia</taxon>
        <taxon>Batrachia</taxon>
        <taxon>Caudata</taxon>
        <taxon>Salamandroidea</taxon>
        <taxon>Salamandridae</taxon>
        <taxon>Pleurodelinae</taxon>
        <taxon>Pleurodeles</taxon>
    </lineage>
</organism>